<dbReference type="Proteomes" id="UP000318297">
    <property type="component" value="Unassembled WGS sequence"/>
</dbReference>
<feature type="transmembrane region" description="Helical" evidence="3">
    <location>
        <begin position="42"/>
        <end position="60"/>
    </location>
</feature>
<dbReference type="GO" id="GO:0004190">
    <property type="term" value="F:aspartic-type endopeptidase activity"/>
    <property type="evidence" value="ECO:0007669"/>
    <property type="project" value="InterPro"/>
</dbReference>
<sequence length="219" mass="22643">MTGWLLPALVAGCALAASIPLQQRLRRGHHRQPTDVQLRGRSYSWVVVVLPVAAAVTAFGLGGRHGFTIAVLYAAMCLPLTALVAVDADVHRLPDRITYPLIAAAVLVAIIASATSGDWSALSRAAAAGLIAFVTYAVLMLASPGGAGLGFGDVKLAASLGVLTGWFSWEAVLGATMLAFLLGGGWAVALLLTRRATRHTHIAFGPFLIAGAILAWLGA</sequence>
<comment type="similarity">
    <text evidence="1 2">Belongs to the peptidase A24 family.</text>
</comment>
<dbReference type="PANTHER" id="PTHR30487">
    <property type="entry name" value="TYPE 4 PREPILIN-LIKE PROTEINS LEADER PEPTIDE-PROCESSING ENZYME"/>
    <property type="match status" value="1"/>
</dbReference>
<dbReference type="PRINTS" id="PR00864">
    <property type="entry name" value="PREPILNPTASE"/>
</dbReference>
<feature type="transmembrane region" description="Helical" evidence="3">
    <location>
        <begin position="200"/>
        <end position="218"/>
    </location>
</feature>
<dbReference type="Gene3D" id="1.20.120.1220">
    <property type="match status" value="1"/>
</dbReference>
<feature type="transmembrane region" description="Helical" evidence="3">
    <location>
        <begin position="97"/>
        <end position="115"/>
    </location>
</feature>
<comment type="caution">
    <text evidence="5">The sequence shown here is derived from an EMBL/GenBank/DDBJ whole genome shotgun (WGS) entry which is preliminary data.</text>
</comment>
<dbReference type="InterPro" id="IPR014032">
    <property type="entry name" value="Peptidase_A24A_bac"/>
</dbReference>
<organism evidence="5 6">
    <name type="scientific">Rudaeicoccus suwonensis</name>
    <dbReference type="NCBI Taxonomy" id="657409"/>
    <lineage>
        <taxon>Bacteria</taxon>
        <taxon>Bacillati</taxon>
        <taxon>Actinomycetota</taxon>
        <taxon>Actinomycetes</taxon>
        <taxon>Micrococcales</taxon>
        <taxon>Dermacoccaceae</taxon>
        <taxon>Rudaeicoccus</taxon>
    </lineage>
</organism>
<keyword evidence="5" id="KW-0489">Methyltransferase</keyword>
<keyword evidence="6" id="KW-1185">Reference proteome</keyword>
<dbReference type="AlphaFoldDB" id="A0A561E8R8"/>
<feature type="transmembrane region" description="Helical" evidence="3">
    <location>
        <begin position="171"/>
        <end position="193"/>
    </location>
</feature>
<feature type="domain" description="Prepilin type IV endopeptidase peptidase" evidence="4">
    <location>
        <begin position="76"/>
        <end position="187"/>
    </location>
</feature>
<dbReference type="GO" id="GO:0005886">
    <property type="term" value="C:plasma membrane"/>
    <property type="evidence" value="ECO:0007669"/>
    <property type="project" value="TreeGrafter"/>
</dbReference>
<evidence type="ECO:0000313" key="6">
    <source>
        <dbReference type="Proteomes" id="UP000318297"/>
    </source>
</evidence>
<reference evidence="5 6" key="1">
    <citation type="submission" date="2019-06" db="EMBL/GenBank/DDBJ databases">
        <title>Sequencing the genomes of 1000 actinobacteria strains.</title>
        <authorList>
            <person name="Klenk H.-P."/>
        </authorList>
    </citation>
    <scope>NUCLEOTIDE SEQUENCE [LARGE SCALE GENOMIC DNA]</scope>
    <source>
        <strain evidence="5 6">DSM 19560</strain>
    </source>
</reference>
<evidence type="ECO:0000256" key="3">
    <source>
        <dbReference type="SAM" id="Phobius"/>
    </source>
</evidence>
<proteinExistence type="inferred from homology"/>
<keyword evidence="3" id="KW-0812">Transmembrane</keyword>
<keyword evidence="3" id="KW-0472">Membrane</keyword>
<keyword evidence="3" id="KW-1133">Transmembrane helix</keyword>
<accession>A0A561E8R8</accession>
<dbReference type="GO" id="GO:0008168">
    <property type="term" value="F:methyltransferase activity"/>
    <property type="evidence" value="ECO:0007669"/>
    <property type="project" value="UniProtKB-KW"/>
</dbReference>
<evidence type="ECO:0000256" key="2">
    <source>
        <dbReference type="RuleBase" id="RU003793"/>
    </source>
</evidence>
<dbReference type="Pfam" id="PF01478">
    <property type="entry name" value="Peptidase_A24"/>
    <property type="match status" value="1"/>
</dbReference>
<name>A0A561E8R8_9MICO</name>
<gene>
    <name evidence="5" type="ORF">BKA23_0754</name>
</gene>
<evidence type="ECO:0000259" key="4">
    <source>
        <dbReference type="Pfam" id="PF01478"/>
    </source>
</evidence>
<evidence type="ECO:0000313" key="5">
    <source>
        <dbReference type="EMBL" id="TWE11960.1"/>
    </source>
</evidence>
<dbReference type="GO" id="GO:0032259">
    <property type="term" value="P:methylation"/>
    <property type="evidence" value="ECO:0007669"/>
    <property type="project" value="UniProtKB-KW"/>
</dbReference>
<dbReference type="InterPro" id="IPR000045">
    <property type="entry name" value="Prepilin_IV_endopep_pep"/>
</dbReference>
<dbReference type="RefSeq" id="WP_170226356.1">
    <property type="nucleotide sequence ID" value="NZ_VIVQ01000001.1"/>
</dbReference>
<evidence type="ECO:0000256" key="1">
    <source>
        <dbReference type="ARBA" id="ARBA00005801"/>
    </source>
</evidence>
<dbReference type="PANTHER" id="PTHR30487:SF0">
    <property type="entry name" value="PREPILIN LEADER PEPTIDASE_N-METHYLTRANSFERASE-RELATED"/>
    <property type="match status" value="1"/>
</dbReference>
<keyword evidence="5" id="KW-0808">Transferase</keyword>
<dbReference type="EMBL" id="VIVQ01000001">
    <property type="protein sequence ID" value="TWE11960.1"/>
    <property type="molecule type" value="Genomic_DNA"/>
</dbReference>
<dbReference type="InterPro" id="IPR050882">
    <property type="entry name" value="Prepilin_peptidase/N-MTase"/>
</dbReference>
<feature type="transmembrane region" description="Helical" evidence="3">
    <location>
        <begin position="127"/>
        <end position="151"/>
    </location>
</feature>
<dbReference type="GO" id="GO:0006465">
    <property type="term" value="P:signal peptide processing"/>
    <property type="evidence" value="ECO:0007669"/>
    <property type="project" value="TreeGrafter"/>
</dbReference>
<protein>
    <submittedName>
        <fullName evidence="5">Leader peptidase (Prepilin peptidase)/N-methyltransferase</fullName>
    </submittedName>
</protein>